<evidence type="ECO:0008006" key="3">
    <source>
        <dbReference type="Google" id="ProtNLM"/>
    </source>
</evidence>
<protein>
    <recommendedName>
        <fullName evidence="3">TIGR03016 family PEP-CTERM system-associated outer membrane protein</fullName>
    </recommendedName>
</protein>
<dbReference type="AlphaFoldDB" id="A0A855X3V5"/>
<dbReference type="Proteomes" id="UP000250918">
    <property type="component" value="Unassembled WGS sequence"/>
</dbReference>
<comment type="caution">
    <text evidence="1">The sequence shown here is derived from an EMBL/GenBank/DDBJ whole genome shotgun (WGS) entry which is preliminary data.</text>
</comment>
<organism evidence="1 2">
    <name type="scientific">candidate division GN15 bacterium</name>
    <dbReference type="NCBI Taxonomy" id="2072418"/>
    <lineage>
        <taxon>Bacteria</taxon>
        <taxon>candidate division GN15</taxon>
    </lineage>
</organism>
<evidence type="ECO:0000313" key="1">
    <source>
        <dbReference type="EMBL" id="PWB75573.1"/>
    </source>
</evidence>
<sequence length="588" mass="64890">MILPRGIAGVTGVVVAIVLLPWLSRAGQLSGTINATYQRSTREAVLDTIDSLVSPESSIESKQSNILLNYQDVLFTKNLMRLGLNYYIQRDELADRWNVRPIYYLDLGSAGYQYSGSYSPRKVVSTLPINDSTSIETRTYIRDWRNSLTLSYSRLPVVSLTYNTTRYFDDQAVRTTDRKNRYLTAQSSYTVGPASANVIYTNSRAENRLTSPRTKDKYRTLQTTTGFAGSSPKIGSFSASYSYLDSRSTREGLTPGPVSTSHIHSVAAMVTSRQVLDLSATASYSGRFNVARSAEIGTTTSDQNFSGQVAYTPLDFLSLSMTKNYQILSQAGSNRISENLALSTSFTRFLRRGFDTRLNWTRTYIQKAQGIDETQVADSSGIAAPGGSNYTDAFYTSVAATPYRRSKLLADMSIIRASRPWLRSQRYQSSRSVSVSAAVTRNIDGRVTATYVNQGASLDLFHSFARSVTAGATYMSGSNLNCNVAYTRNDVNTFPRVSNRVVSGYVGYSYRTAYTIYVYMNRQQEEHPSPGSTIESAVSKPRSLTAQLQLRLSLRSLLAVSYTKSSNAAASAGVAGTHILQVVYHGQF</sequence>
<reference evidence="1 2" key="1">
    <citation type="journal article" date="2018" name="ISME J.">
        <title>A methanotrophic archaeon couples anaerobic oxidation of methane to Fe(III) reduction.</title>
        <authorList>
            <person name="Cai C."/>
            <person name="Leu A.O."/>
            <person name="Xie G.J."/>
            <person name="Guo J."/>
            <person name="Feng Y."/>
            <person name="Zhao J.X."/>
            <person name="Tyson G.W."/>
            <person name="Yuan Z."/>
            <person name="Hu S."/>
        </authorList>
    </citation>
    <scope>NUCLEOTIDE SEQUENCE [LARGE SCALE GENOMIC DNA]</scope>
    <source>
        <strain evidence="1">FeB_12</strain>
    </source>
</reference>
<name>A0A855X3V5_9BACT</name>
<proteinExistence type="predicted"/>
<gene>
    <name evidence="1" type="ORF">C3F09_02070</name>
</gene>
<accession>A0A855X3V5</accession>
<evidence type="ECO:0000313" key="2">
    <source>
        <dbReference type="Proteomes" id="UP000250918"/>
    </source>
</evidence>
<dbReference type="EMBL" id="PQAP01000008">
    <property type="protein sequence ID" value="PWB75573.1"/>
    <property type="molecule type" value="Genomic_DNA"/>
</dbReference>